<evidence type="ECO:0000313" key="8">
    <source>
        <dbReference type="EMBL" id="MDB6370768.1"/>
    </source>
</evidence>
<dbReference type="EC" id="2.3.1.-" evidence="8"/>
<dbReference type="Gene3D" id="3.40.630.30">
    <property type="match status" value="1"/>
</dbReference>
<dbReference type="RefSeq" id="WP_271865707.1">
    <property type="nucleotide sequence ID" value="NZ_JAQMFO010000002.1"/>
</dbReference>
<dbReference type="Pfam" id="PF13508">
    <property type="entry name" value="Acetyltransf_7"/>
    <property type="match status" value="1"/>
</dbReference>
<evidence type="ECO:0000313" key="9">
    <source>
        <dbReference type="Proteomes" id="UP001212996"/>
    </source>
</evidence>
<evidence type="ECO:0000256" key="3">
    <source>
        <dbReference type="ARBA" id="ARBA00022649"/>
    </source>
</evidence>
<keyword evidence="4 8" id="KW-0808">Transferase</keyword>
<accession>A0AAW6BCN9</accession>
<dbReference type="SUPFAM" id="SSF55729">
    <property type="entry name" value="Acyl-CoA N-acyltransferases (Nat)"/>
    <property type="match status" value="1"/>
</dbReference>
<keyword evidence="2" id="KW-0678">Repressor</keyword>
<dbReference type="AlphaFoldDB" id="A0AAW6BCN9"/>
<dbReference type="EMBL" id="JAQMFO010000002">
    <property type="protein sequence ID" value="MDB6370768.1"/>
    <property type="molecule type" value="Genomic_DNA"/>
</dbReference>
<name>A0AAW6BCN9_9GAMM</name>
<dbReference type="GO" id="GO:0016747">
    <property type="term" value="F:acyltransferase activity, transferring groups other than amino-acyl groups"/>
    <property type="evidence" value="ECO:0007669"/>
    <property type="project" value="InterPro"/>
</dbReference>
<gene>
    <name evidence="8" type="ORF">PH362_02020</name>
</gene>
<evidence type="ECO:0000259" key="7">
    <source>
        <dbReference type="Pfam" id="PF13508"/>
    </source>
</evidence>
<feature type="domain" description="N-acetyltransferase" evidence="7">
    <location>
        <begin position="69"/>
        <end position="143"/>
    </location>
</feature>
<evidence type="ECO:0000256" key="2">
    <source>
        <dbReference type="ARBA" id="ARBA00022491"/>
    </source>
</evidence>
<comment type="caution">
    <text evidence="8">The sequence shown here is derived from an EMBL/GenBank/DDBJ whole genome shotgun (WGS) entry which is preliminary data.</text>
</comment>
<keyword evidence="5 8" id="KW-0012">Acyltransferase</keyword>
<proteinExistence type="inferred from homology"/>
<protein>
    <submittedName>
        <fullName evidence="8">GNAT family N-acetyltransferase</fullName>
        <ecNumber evidence="8">2.3.1.-</ecNumber>
    </submittedName>
</protein>
<reference evidence="8" key="1">
    <citation type="submission" date="2023-01" db="EMBL/GenBank/DDBJ databases">
        <title>Genome sequencing of Photorhabdus bodei 09-20.</title>
        <authorList>
            <person name="Kalindamar S."/>
            <person name="Kumru S."/>
        </authorList>
    </citation>
    <scope>NUCLEOTIDE SEQUENCE</scope>
    <source>
        <strain evidence="8">09-20</strain>
    </source>
</reference>
<dbReference type="InterPro" id="IPR000182">
    <property type="entry name" value="GNAT_dom"/>
</dbReference>
<evidence type="ECO:0000256" key="4">
    <source>
        <dbReference type="ARBA" id="ARBA00022679"/>
    </source>
</evidence>
<comment type="similarity">
    <text evidence="1">Belongs to the acetyltransferase family. GNAT subfamily.</text>
</comment>
<dbReference type="InterPro" id="IPR016181">
    <property type="entry name" value="Acyl_CoA_acyltransferase"/>
</dbReference>
<comment type="catalytic activity">
    <reaction evidence="6">
        <text>glycyl-tRNA(Gly) + acetyl-CoA = N-acetylglycyl-tRNA(Gly) + CoA + H(+)</text>
        <dbReference type="Rhea" id="RHEA:81867"/>
        <dbReference type="Rhea" id="RHEA-COMP:9683"/>
        <dbReference type="Rhea" id="RHEA-COMP:19766"/>
        <dbReference type="ChEBI" id="CHEBI:15378"/>
        <dbReference type="ChEBI" id="CHEBI:57287"/>
        <dbReference type="ChEBI" id="CHEBI:57288"/>
        <dbReference type="ChEBI" id="CHEBI:78522"/>
        <dbReference type="ChEBI" id="CHEBI:232036"/>
    </reaction>
</comment>
<dbReference type="Proteomes" id="UP001212996">
    <property type="component" value="Unassembled WGS sequence"/>
</dbReference>
<evidence type="ECO:0000256" key="5">
    <source>
        <dbReference type="ARBA" id="ARBA00023315"/>
    </source>
</evidence>
<evidence type="ECO:0000256" key="1">
    <source>
        <dbReference type="ARBA" id="ARBA00009342"/>
    </source>
</evidence>
<organism evidence="8 9">
    <name type="scientific">Photorhabdus bodei</name>
    <dbReference type="NCBI Taxonomy" id="2029681"/>
    <lineage>
        <taxon>Bacteria</taxon>
        <taxon>Pseudomonadati</taxon>
        <taxon>Pseudomonadota</taxon>
        <taxon>Gammaproteobacteria</taxon>
        <taxon>Enterobacterales</taxon>
        <taxon>Morganellaceae</taxon>
        <taxon>Photorhabdus</taxon>
    </lineage>
</organism>
<evidence type="ECO:0000256" key="6">
    <source>
        <dbReference type="ARBA" id="ARBA00049880"/>
    </source>
</evidence>
<dbReference type="PANTHER" id="PTHR36449">
    <property type="entry name" value="ACETYLTRANSFERASE-RELATED"/>
    <property type="match status" value="1"/>
</dbReference>
<keyword evidence="3" id="KW-1277">Toxin-antitoxin system</keyword>
<dbReference type="PANTHER" id="PTHR36449:SF1">
    <property type="entry name" value="ACETYLTRANSFERASE"/>
    <property type="match status" value="1"/>
</dbReference>
<sequence length="180" mass="20387">MSVIIKEITQQHGRKAFDCGVSELNKFLQQQARQKTVKHISKTYVACRDSVPTIIIGYHTLTGYSVTTPLAYRDYKKYPHPLSAVKLARLAVDCSHQGQRIGEQLLIDAIYWTVLVAQQVSAIGLFVDPMTSEVIPFYQQYGFLPADPNDNSRLEMWLPIKTCIEVTSTFKISQNCRLSC</sequence>